<dbReference type="SMART" id="SM01014">
    <property type="entry name" value="ARID"/>
    <property type="match status" value="1"/>
</dbReference>
<dbReference type="GO" id="GO:0030154">
    <property type="term" value="P:cell differentiation"/>
    <property type="evidence" value="ECO:0007669"/>
    <property type="project" value="UniProtKB-KW"/>
</dbReference>
<evidence type="ECO:0000313" key="16">
    <source>
        <dbReference type="Proteomes" id="UP000694557"/>
    </source>
</evidence>
<feature type="compositionally biased region" description="Low complexity" evidence="11">
    <location>
        <begin position="316"/>
        <end position="326"/>
    </location>
</feature>
<dbReference type="PROSITE" id="PS51183">
    <property type="entry name" value="JMJN"/>
    <property type="match status" value="1"/>
</dbReference>
<dbReference type="InterPro" id="IPR004198">
    <property type="entry name" value="Znf_C5HC2"/>
</dbReference>
<evidence type="ECO:0000259" key="13">
    <source>
        <dbReference type="PROSITE" id="PS51183"/>
    </source>
</evidence>
<dbReference type="Pfam" id="PF02928">
    <property type="entry name" value="zf-C5HC2"/>
    <property type="match status" value="1"/>
</dbReference>
<dbReference type="Gene3D" id="2.60.120.650">
    <property type="entry name" value="Cupin"/>
    <property type="match status" value="2"/>
</dbReference>
<dbReference type="Pfam" id="PF01388">
    <property type="entry name" value="ARID"/>
    <property type="match status" value="1"/>
</dbReference>
<evidence type="ECO:0000256" key="4">
    <source>
        <dbReference type="ARBA" id="ARBA00022782"/>
    </source>
</evidence>
<evidence type="ECO:0000256" key="3">
    <source>
        <dbReference type="ARBA" id="ARBA00022491"/>
    </source>
</evidence>
<reference evidence="15" key="2">
    <citation type="submission" date="2025-09" db="UniProtKB">
        <authorList>
            <consortium name="Ensembl"/>
        </authorList>
    </citation>
    <scope>IDENTIFICATION</scope>
</reference>
<dbReference type="InterPro" id="IPR003347">
    <property type="entry name" value="JmjC_dom"/>
</dbReference>
<keyword evidence="5" id="KW-0156">Chromatin regulator</keyword>
<feature type="compositionally biased region" description="Low complexity" evidence="11">
    <location>
        <begin position="82"/>
        <end position="111"/>
    </location>
</feature>
<dbReference type="PANTHER" id="PTHR10694:SF113">
    <property type="entry name" value="PROTEIN JUMONJI"/>
    <property type="match status" value="1"/>
</dbReference>
<dbReference type="GO" id="GO:0010468">
    <property type="term" value="P:regulation of gene expression"/>
    <property type="evidence" value="ECO:0007669"/>
    <property type="project" value="TreeGrafter"/>
</dbReference>
<dbReference type="Proteomes" id="UP000694557">
    <property type="component" value="Unassembled WGS sequence"/>
</dbReference>
<dbReference type="PROSITE" id="PS51011">
    <property type="entry name" value="ARID"/>
    <property type="match status" value="1"/>
</dbReference>
<keyword evidence="8" id="KW-0539">Nucleus</keyword>
<feature type="compositionally biased region" description="Basic and acidic residues" evidence="11">
    <location>
        <begin position="591"/>
        <end position="604"/>
    </location>
</feature>
<keyword evidence="16" id="KW-1185">Reference proteome</keyword>
<dbReference type="InterPro" id="IPR003349">
    <property type="entry name" value="JmjN"/>
</dbReference>
<evidence type="ECO:0000256" key="7">
    <source>
        <dbReference type="ARBA" id="ARBA00023163"/>
    </source>
</evidence>
<dbReference type="Gene3D" id="1.10.150.60">
    <property type="entry name" value="ARID DNA-binding domain"/>
    <property type="match status" value="1"/>
</dbReference>
<dbReference type="SMART" id="SM00558">
    <property type="entry name" value="JmjC"/>
    <property type="match status" value="1"/>
</dbReference>
<dbReference type="PANTHER" id="PTHR10694">
    <property type="entry name" value="LYSINE-SPECIFIC DEMETHYLASE"/>
    <property type="match status" value="1"/>
</dbReference>
<feature type="region of interest" description="Disordered" evidence="11">
    <location>
        <begin position="591"/>
        <end position="610"/>
    </location>
</feature>
<dbReference type="CDD" id="cd16870">
    <property type="entry name" value="ARID_JARD2"/>
    <property type="match status" value="1"/>
</dbReference>
<dbReference type="Pfam" id="PF02375">
    <property type="entry name" value="JmjN"/>
    <property type="match status" value="1"/>
</dbReference>
<feature type="domain" description="JmjC" evidence="14">
    <location>
        <begin position="780"/>
        <end position="944"/>
    </location>
</feature>
<dbReference type="GeneTree" id="ENSGT00940000159220"/>
<dbReference type="PROSITE" id="PS51184">
    <property type="entry name" value="JMJC"/>
    <property type="match status" value="1"/>
</dbReference>
<dbReference type="FunFam" id="2.60.120.650:FF:000007">
    <property type="entry name" value="Jumonji, AT rich interactive domain 2"/>
    <property type="match status" value="1"/>
</dbReference>
<keyword evidence="2" id="KW-0217">Developmental protein</keyword>
<sequence length="1128" mass="126641">VLYLSLKEFKNTQRNKVTDGLGTGNINGDHGCRSGPKAGILAVNGKAECSRCSSQSNDGSSEYSGDDPVRKRPRLQAQRKFAQSQPSSPSATPIKLSETLLPPSPTSPLSDLTRRKPKTEDFLTFLCLRGEWPATFSFYGTLIYPGSSVEVRILGINDDDVRFPKSSLCLLQVSTVNRLSRVSSATVRNSCAKKPPASRPLLSRTVKSAATALPRGHVRYTKARLLKEAKLTNQRRSACGSARRHPRPPHSNSGKLSSGDAKTPNKQKVQSNKAAGRCCLQRVNGQLHPRRCGGKQVLQGREGVRHSKRRLGLPAEESPTETPESSPEVKKVRLQVNAPETRSSRKVNVQEKAVAGSGGHLGKVTSSRPSSSKQRPKRASAAKLTRQAHPAKPAAERQRESGEKRGAAPPPPPPLTEVPVFRPSLEEFHDPLVYVEAVRGQAESYGLCRVAPPQDWRPECKLKEDMRFVTQVQHIHKLGRRWGPNVLRLACIRKHLQAQGISMEDPPLIGGCELDLARFFQLINDMGGMQQVSDMKKWNKLADQLRIPKTAQDRLAKLQEAYCQYLLSYDSLDPAERIRLEREVLEEKGRLEKKRGPLEGHSDDSQQSLLQLPRCEPKNGLVNGVIRRNGLVNGVIRRNGLPRNLEEGAKEGKNQEKDMWLRSSRRRLFSQEKDMWLRSSRRRLFSQEKKGGRGGAEEEKEFLSDQHKCIYRGKSVSLTTFYRTARNTMNMCFNKEPGTAEVEQEYWNIVEQRECHVAVHCGKVDTKTHGSGFPVGKSETFSKHGWNLTILPNNSGSILRHLGAVPGVTIPWLNIGMVFSTSCWSRDHHRLPYIDYLHTGADCIWYCIPAEEKVKLDKVVHTLLQANGTPGLEMLENNIMISPEVLCRAGVKVHRTVQQSGQFVVCFPAAFVSKVCCGYSVSETVHFATPQWLNTGYQAAKELKCRRIERSFSMEKLLYQIAMSESKRENGVILSTMTSLLKDLRDTELRQRRDLFDAGLRSVARYCSHDNQASSESRRIQRQWLRLDPSDRRCQVCQHLCYLSMVVQESENVVFCLECVLLYVQKHKSCRGLKMMYRYDERRGMRGLQGPGEVSTPAKRSARNRTSITVSLTRLPSSTLPKTALSSK</sequence>
<feature type="region of interest" description="Disordered" evidence="11">
    <location>
        <begin position="76"/>
        <end position="114"/>
    </location>
</feature>
<evidence type="ECO:0000259" key="12">
    <source>
        <dbReference type="PROSITE" id="PS51011"/>
    </source>
</evidence>
<dbReference type="InterPro" id="IPR001606">
    <property type="entry name" value="ARID_dom"/>
</dbReference>
<name>A0A8C7KD45_ONCKI</name>
<dbReference type="FunFam" id="1.10.150.60:FF:000012">
    <property type="entry name" value="Blast:Protein Jumonji"/>
    <property type="match status" value="1"/>
</dbReference>
<evidence type="ECO:0000313" key="15">
    <source>
        <dbReference type="Ensembl" id="ENSOKIP00005102138.1"/>
    </source>
</evidence>
<dbReference type="SMART" id="SM00545">
    <property type="entry name" value="JmjN"/>
    <property type="match status" value="1"/>
</dbReference>
<feature type="region of interest" description="Disordered" evidence="11">
    <location>
        <begin position="1086"/>
        <end position="1106"/>
    </location>
</feature>
<evidence type="ECO:0000256" key="11">
    <source>
        <dbReference type="SAM" id="MobiDB-lite"/>
    </source>
</evidence>
<dbReference type="Pfam" id="PF02373">
    <property type="entry name" value="JmjC"/>
    <property type="match status" value="1"/>
</dbReference>
<gene>
    <name evidence="15" type="primary">JARID2</name>
    <name evidence="15" type="synonym">LOC109883683</name>
</gene>
<feature type="compositionally biased region" description="Polar residues" evidence="11">
    <location>
        <begin position="264"/>
        <end position="273"/>
    </location>
</feature>
<feature type="region of interest" description="Disordered" evidence="11">
    <location>
        <begin position="290"/>
        <end position="419"/>
    </location>
</feature>
<keyword evidence="7" id="KW-0804">Transcription</keyword>
<dbReference type="AlphaFoldDB" id="A0A8C7KD45"/>
<dbReference type="InterPro" id="IPR036431">
    <property type="entry name" value="ARID_dom_sf"/>
</dbReference>
<evidence type="ECO:0000256" key="10">
    <source>
        <dbReference type="ARBA" id="ARBA00080607"/>
    </source>
</evidence>
<dbReference type="SUPFAM" id="SSF46774">
    <property type="entry name" value="ARID-like"/>
    <property type="match status" value="1"/>
</dbReference>
<dbReference type="SUPFAM" id="SSF51197">
    <property type="entry name" value="Clavaminate synthase-like"/>
    <property type="match status" value="1"/>
</dbReference>
<dbReference type="GO" id="GO:0000785">
    <property type="term" value="C:chromatin"/>
    <property type="evidence" value="ECO:0007669"/>
    <property type="project" value="TreeGrafter"/>
</dbReference>
<comment type="subcellular location">
    <subcellularLocation>
        <location evidence="1">Nucleus</location>
    </subcellularLocation>
</comment>
<feature type="region of interest" description="Disordered" evidence="11">
    <location>
        <begin position="231"/>
        <end position="274"/>
    </location>
</feature>
<feature type="domain" description="JmjN" evidence="13">
    <location>
        <begin position="418"/>
        <end position="459"/>
    </location>
</feature>
<accession>A0A8C7KD45</accession>
<keyword evidence="4" id="KW-0221">Differentiation</keyword>
<evidence type="ECO:0000256" key="6">
    <source>
        <dbReference type="ARBA" id="ARBA00023015"/>
    </source>
</evidence>
<evidence type="ECO:0000256" key="8">
    <source>
        <dbReference type="ARBA" id="ARBA00023242"/>
    </source>
</evidence>
<feature type="compositionally biased region" description="Basic and acidic residues" evidence="11">
    <location>
        <begin position="394"/>
        <end position="406"/>
    </location>
</feature>
<dbReference type="GO" id="GO:0005634">
    <property type="term" value="C:nucleus"/>
    <property type="evidence" value="ECO:0007669"/>
    <property type="project" value="UniProtKB-SubCell"/>
</dbReference>
<reference evidence="15" key="1">
    <citation type="submission" date="2025-08" db="UniProtKB">
        <authorList>
            <consortium name="Ensembl"/>
        </authorList>
    </citation>
    <scope>IDENTIFICATION</scope>
</reference>
<proteinExistence type="predicted"/>
<dbReference type="GO" id="GO:0006338">
    <property type="term" value="P:chromatin remodeling"/>
    <property type="evidence" value="ECO:0007669"/>
    <property type="project" value="TreeGrafter"/>
</dbReference>
<keyword evidence="6" id="KW-0805">Transcription regulation</keyword>
<dbReference type="SMART" id="SM00501">
    <property type="entry name" value="BRIGHT"/>
    <property type="match status" value="1"/>
</dbReference>
<organism evidence="15 16">
    <name type="scientific">Oncorhynchus kisutch</name>
    <name type="common">Coho salmon</name>
    <name type="synonym">Salmo kisutch</name>
    <dbReference type="NCBI Taxonomy" id="8019"/>
    <lineage>
        <taxon>Eukaryota</taxon>
        <taxon>Metazoa</taxon>
        <taxon>Chordata</taxon>
        <taxon>Craniata</taxon>
        <taxon>Vertebrata</taxon>
        <taxon>Euteleostomi</taxon>
        <taxon>Actinopterygii</taxon>
        <taxon>Neopterygii</taxon>
        <taxon>Teleostei</taxon>
        <taxon>Protacanthopterygii</taxon>
        <taxon>Salmoniformes</taxon>
        <taxon>Salmonidae</taxon>
        <taxon>Salmoninae</taxon>
        <taxon>Oncorhynchus</taxon>
    </lineage>
</organism>
<evidence type="ECO:0000256" key="2">
    <source>
        <dbReference type="ARBA" id="ARBA00022473"/>
    </source>
</evidence>
<evidence type="ECO:0000256" key="9">
    <source>
        <dbReference type="ARBA" id="ARBA00070290"/>
    </source>
</evidence>
<dbReference type="Ensembl" id="ENSOKIT00005109431.1">
    <property type="protein sequence ID" value="ENSOKIP00005102138.1"/>
    <property type="gene ID" value="ENSOKIG00005044761.1"/>
</dbReference>
<protein>
    <recommendedName>
        <fullName evidence="9">Protein Jumonji</fullName>
    </recommendedName>
    <alternativeName>
        <fullName evidence="10">Jumonji/ARID domain-containing protein 2</fullName>
    </alternativeName>
</protein>
<evidence type="ECO:0000256" key="1">
    <source>
        <dbReference type="ARBA" id="ARBA00004123"/>
    </source>
</evidence>
<keyword evidence="3" id="KW-0678">Repressor</keyword>
<evidence type="ECO:0000256" key="5">
    <source>
        <dbReference type="ARBA" id="ARBA00022853"/>
    </source>
</evidence>
<evidence type="ECO:0000259" key="14">
    <source>
        <dbReference type="PROSITE" id="PS51184"/>
    </source>
</evidence>
<feature type="domain" description="ARID" evidence="12">
    <location>
        <begin position="482"/>
        <end position="574"/>
    </location>
</feature>
<dbReference type="GO" id="GO:0003677">
    <property type="term" value="F:DNA binding"/>
    <property type="evidence" value="ECO:0007669"/>
    <property type="project" value="InterPro"/>
</dbReference>